<dbReference type="AlphaFoldDB" id="A0A136JE92"/>
<feature type="region of interest" description="Disordered" evidence="1">
    <location>
        <begin position="93"/>
        <end position="118"/>
    </location>
</feature>
<feature type="compositionally biased region" description="Basic and acidic residues" evidence="1">
    <location>
        <begin position="176"/>
        <end position="186"/>
    </location>
</feature>
<reference evidence="3" key="1">
    <citation type="submission" date="2016-02" db="EMBL/GenBank/DDBJ databases">
        <title>Draft genome sequence of Microdochium bolleyi, a fungal endophyte of beachgrass.</title>
        <authorList>
            <consortium name="DOE Joint Genome Institute"/>
            <person name="David A.S."/>
            <person name="May G."/>
            <person name="Haridas S."/>
            <person name="Lim J."/>
            <person name="Wang M."/>
            <person name="Labutti K."/>
            <person name="Lipzen A."/>
            <person name="Barry K."/>
            <person name="Grigoriev I.V."/>
        </authorList>
    </citation>
    <scope>NUCLEOTIDE SEQUENCE [LARGE SCALE GENOMIC DNA]</scope>
    <source>
        <strain evidence="3">J235TASD1</strain>
    </source>
</reference>
<proteinExistence type="predicted"/>
<feature type="region of interest" description="Disordered" evidence="1">
    <location>
        <begin position="1"/>
        <end position="60"/>
    </location>
</feature>
<feature type="region of interest" description="Disordered" evidence="1">
    <location>
        <begin position="361"/>
        <end position="391"/>
    </location>
</feature>
<evidence type="ECO:0000256" key="1">
    <source>
        <dbReference type="SAM" id="MobiDB-lite"/>
    </source>
</evidence>
<name>A0A136JE92_9PEZI</name>
<organism evidence="2 3">
    <name type="scientific">Microdochium bolleyi</name>
    <dbReference type="NCBI Taxonomy" id="196109"/>
    <lineage>
        <taxon>Eukaryota</taxon>
        <taxon>Fungi</taxon>
        <taxon>Dikarya</taxon>
        <taxon>Ascomycota</taxon>
        <taxon>Pezizomycotina</taxon>
        <taxon>Sordariomycetes</taxon>
        <taxon>Xylariomycetidae</taxon>
        <taxon>Xylariales</taxon>
        <taxon>Microdochiaceae</taxon>
        <taxon>Microdochium</taxon>
    </lineage>
</organism>
<dbReference type="OrthoDB" id="4729026at2759"/>
<feature type="region of interest" description="Disordered" evidence="1">
    <location>
        <begin position="265"/>
        <end position="290"/>
    </location>
</feature>
<feature type="compositionally biased region" description="Low complexity" evidence="1">
    <location>
        <begin position="361"/>
        <end position="381"/>
    </location>
</feature>
<feature type="region of interest" description="Disordered" evidence="1">
    <location>
        <begin position="135"/>
        <end position="206"/>
    </location>
</feature>
<dbReference type="InParanoid" id="A0A136JE92"/>
<feature type="compositionally biased region" description="Basic and acidic residues" evidence="1">
    <location>
        <begin position="406"/>
        <end position="422"/>
    </location>
</feature>
<dbReference type="EMBL" id="KQ964246">
    <property type="protein sequence ID" value="KXJ95418.1"/>
    <property type="molecule type" value="Genomic_DNA"/>
</dbReference>
<gene>
    <name evidence="2" type="ORF">Micbo1qcDRAFT_200828</name>
</gene>
<dbReference type="Proteomes" id="UP000070501">
    <property type="component" value="Unassembled WGS sequence"/>
</dbReference>
<feature type="compositionally biased region" description="Low complexity" evidence="1">
    <location>
        <begin position="46"/>
        <end position="60"/>
    </location>
</feature>
<protein>
    <submittedName>
        <fullName evidence="2">Uncharacterized protein</fullName>
    </submittedName>
</protein>
<evidence type="ECO:0000313" key="2">
    <source>
        <dbReference type="EMBL" id="KXJ95418.1"/>
    </source>
</evidence>
<keyword evidence="3" id="KW-1185">Reference proteome</keyword>
<evidence type="ECO:0000313" key="3">
    <source>
        <dbReference type="Proteomes" id="UP000070501"/>
    </source>
</evidence>
<feature type="region of interest" description="Disordered" evidence="1">
    <location>
        <begin position="403"/>
        <end position="422"/>
    </location>
</feature>
<sequence length="439" mass="48295">MTPTLPGRKSTLRHKGWSITVESRHTQPQIPKSPLNLQKPLPPRPVSYSSSVYSDDISSCRSMDDRHADLTSRQNPHRYGMDISTILPPAHPDCCCEGIDEEDSGESSSPATPVGSAERDVDFRLPIYSAYSGSGSLAYTSSPRSQRRSNDFRQSISDPTGPKKSPHADAYTIRNHNQEREKEISRRTQSTYAPHGLGIKGVPAGQPTITFAGTPPSTYSSRLAARRVPAPPPLKLYERALADSYVKTPYPRSARHMSVMSQKSVFDHGDDDDDDHNGWSPYSGGRRRKDSLYGKHFSGLGDLTQSIRRSSRRISIQQDVQEIVPPKNYENFSAPRPPRSPPVSAPPMIAAHTRPTTMVATTTPSAAAATAVASPSKTRPTTSPPSPGKMKSMLMKAKRSLSFGFADEHHHKKESRDSEALRKMVRDGTAEARLGQNFL</sequence>
<accession>A0A136JE92</accession>